<dbReference type="InterPro" id="IPR003338">
    <property type="entry name" value="CDC4_N-term_subdom"/>
</dbReference>
<dbReference type="InterPro" id="IPR027417">
    <property type="entry name" value="P-loop_NTPase"/>
</dbReference>
<dbReference type="SMART" id="SM01073">
    <property type="entry name" value="CDC48_N"/>
    <property type="match status" value="1"/>
</dbReference>
<accession>A3LZ33</accession>
<dbReference type="GO" id="GO:0009410">
    <property type="term" value="P:response to xenobiotic stimulus"/>
    <property type="evidence" value="ECO:0007669"/>
    <property type="project" value="EnsemblFungi"/>
</dbReference>
<evidence type="ECO:0000313" key="7">
    <source>
        <dbReference type="Proteomes" id="UP000002258"/>
    </source>
</evidence>
<evidence type="ECO:0000259" key="5">
    <source>
        <dbReference type="SMART" id="SM01073"/>
    </source>
</evidence>
<dbReference type="FunFam" id="3.40.50.300:FF:000012">
    <property type="entry name" value="Transitional endoplasmic reticulum ATPase"/>
    <property type="match status" value="1"/>
</dbReference>
<dbReference type="InterPro" id="IPR003960">
    <property type="entry name" value="ATPase_AAA_CS"/>
</dbReference>
<keyword evidence="1" id="KW-0547">Nucleotide-binding</keyword>
<dbReference type="PANTHER" id="PTHR23077:SF27">
    <property type="entry name" value="ATPASE FAMILY GENE 2 PROTEIN HOMOLOG A"/>
    <property type="match status" value="1"/>
</dbReference>
<dbReference type="PANTHER" id="PTHR23077">
    <property type="entry name" value="AAA-FAMILY ATPASE"/>
    <property type="match status" value="1"/>
</dbReference>
<feature type="domain" description="AAA+ ATPase" evidence="4">
    <location>
        <begin position="286"/>
        <end position="423"/>
    </location>
</feature>
<dbReference type="CDD" id="cd19511">
    <property type="entry name" value="RecA-like_CDC48_r2-like"/>
    <property type="match status" value="1"/>
</dbReference>
<feature type="compositionally biased region" description="Basic residues" evidence="3">
    <location>
        <begin position="1"/>
        <end position="11"/>
    </location>
</feature>
<dbReference type="FunFam" id="1.10.8.60:FF:000132">
    <property type="entry name" value="AAA family ATPase"/>
    <property type="match status" value="1"/>
</dbReference>
<dbReference type="GO" id="GO:0042273">
    <property type="term" value="P:ribosomal large subunit biogenesis"/>
    <property type="evidence" value="ECO:0007669"/>
    <property type="project" value="EnsemblFungi"/>
</dbReference>
<dbReference type="FunCoup" id="A3LZ33">
    <property type="interactions" value="428"/>
</dbReference>
<dbReference type="eggNOG" id="KOG0730">
    <property type="taxonomic scope" value="Eukaryota"/>
</dbReference>
<evidence type="ECO:0000256" key="2">
    <source>
        <dbReference type="ARBA" id="ARBA00022840"/>
    </source>
</evidence>
<proteinExistence type="predicted"/>
<dbReference type="InterPro" id="IPR003959">
    <property type="entry name" value="ATPase_AAA_core"/>
</dbReference>
<dbReference type="SUPFAM" id="SSF52540">
    <property type="entry name" value="P-loop containing nucleoside triphosphate hydrolases"/>
    <property type="match status" value="2"/>
</dbReference>
<evidence type="ECO:0000256" key="3">
    <source>
        <dbReference type="SAM" id="MobiDB-lite"/>
    </source>
</evidence>
<dbReference type="FunFam" id="3.40.50.300:FF:001721">
    <property type="entry name" value="AAA family ATPase, putative"/>
    <property type="match status" value="1"/>
</dbReference>
<dbReference type="STRING" id="322104.A3LZ33"/>
<feature type="region of interest" description="Disordered" evidence="3">
    <location>
        <begin position="1"/>
        <end position="27"/>
    </location>
</feature>
<name>A3LZ33_PICST</name>
<dbReference type="KEGG" id="pic:PICST_90881"/>
<dbReference type="InterPro" id="IPR050168">
    <property type="entry name" value="AAA_ATPase_domain"/>
</dbReference>
<organism evidence="6 7">
    <name type="scientific">Scheffersomyces stipitis (strain ATCC 58785 / CBS 6054 / NBRC 10063 / NRRL Y-11545)</name>
    <name type="common">Yeast</name>
    <name type="synonym">Pichia stipitis</name>
    <dbReference type="NCBI Taxonomy" id="322104"/>
    <lineage>
        <taxon>Eukaryota</taxon>
        <taxon>Fungi</taxon>
        <taxon>Dikarya</taxon>
        <taxon>Ascomycota</taxon>
        <taxon>Saccharomycotina</taxon>
        <taxon>Pichiomycetes</taxon>
        <taxon>Debaryomycetaceae</taxon>
        <taxon>Scheffersomyces</taxon>
    </lineage>
</organism>
<feature type="domain" description="AAA+ ATPase" evidence="4">
    <location>
        <begin position="555"/>
        <end position="691"/>
    </location>
</feature>
<dbReference type="GeneID" id="4840734"/>
<dbReference type="Gene3D" id="3.40.50.300">
    <property type="entry name" value="P-loop containing nucleotide triphosphate hydrolases"/>
    <property type="match status" value="2"/>
</dbReference>
<dbReference type="CDD" id="cd19503">
    <property type="entry name" value="RecA-like_CDC48_NLV2_r1-like"/>
    <property type="match status" value="1"/>
</dbReference>
<sequence length="788" mass="85686">MSSKQSSKKKSAGTPTQPTPSKKVKIPKQFIVRPNSNSSTKSLSRAYLNSEIFQALEFTNGTLLFVSRADSGAPGVLVSVYYDDTILDKNIITVSSNMRNLGGLLLGDRVQFSRYLQQPEYAKSVSLAIEGFNEDSFSDETINYIRKTLDETGIIFPGLKISISLPQEGSEEKTTQLSIVDINRGEDLEKALSKLQISADDIDDENDDDCFSQVGTVSPAFLFQRSKTSVIKSVEDQPSRSKYPNLPVQIGYANIGGLSKQVALLQSTVELPLNNPTLFSDFGISPPRGILLHGPPGTGKTMLLRCVASETNAHILTINGPSIVSKYLGETENAIRDIFIEARKYQPSIIFMDEIDSLVPSRNSDDSGETESRVVATLLTMMDGMGDSGRIVVVAATNRPNSIDAALRRPGRFDQEVEIGIPDVDARTDILLKQFAKMNASKCDLSEDDITLVASKTHGYVGADLTALCREAVMKAIGRGLKAGIAQTQLKVNLQDLTEALPEIRPSAMREIFLEMPKVFWSDIGGQHELKQKLMEVVQLPLEAADSFKALGVSAPKGVLLYGPPGCSKTLTAKALATESGLNFLAVKGPEIFNKYVGESERAIREIFRKARAAAPSIIFFDEIDAISGDRESASTSASQHVLTSLLNEIDGVEELKGVVIVAATNKPTEIDPALLRPGRLDRHIYVAPPDYEARLQILKNGSKKFNIVPEDVDLSELALLTDGCSGAEVALVCQEAGLAAVMESRNASTVQKKHFEHALKGISKGITSDMIRYYEEFANRGGLNVKT</sequence>
<dbReference type="Pfam" id="PF17862">
    <property type="entry name" value="AAA_lid_3"/>
    <property type="match status" value="2"/>
</dbReference>
<feature type="domain" description="CDC48 N-terminal subdomain" evidence="5">
    <location>
        <begin position="29"/>
        <end position="118"/>
    </location>
</feature>
<dbReference type="InParanoid" id="A3LZ33"/>
<dbReference type="OrthoDB" id="27435at2759"/>
<dbReference type="Pfam" id="PF00004">
    <property type="entry name" value="AAA"/>
    <property type="match status" value="2"/>
</dbReference>
<dbReference type="SMART" id="SM00382">
    <property type="entry name" value="AAA"/>
    <property type="match status" value="2"/>
</dbReference>
<dbReference type="Proteomes" id="UP000002258">
    <property type="component" value="Chromosome 7"/>
</dbReference>
<dbReference type="InterPro" id="IPR003593">
    <property type="entry name" value="AAA+_ATPase"/>
</dbReference>
<dbReference type="GO" id="GO:0005737">
    <property type="term" value="C:cytoplasm"/>
    <property type="evidence" value="ECO:0007669"/>
    <property type="project" value="TreeGrafter"/>
</dbReference>
<dbReference type="Gene3D" id="1.10.8.60">
    <property type="match status" value="2"/>
</dbReference>
<dbReference type="InterPro" id="IPR041569">
    <property type="entry name" value="AAA_lid_3"/>
</dbReference>
<dbReference type="HOGENOM" id="CLU_000688_12_3_1"/>
<dbReference type="GO" id="GO:0030687">
    <property type="term" value="C:preribosome, large subunit precursor"/>
    <property type="evidence" value="ECO:0007669"/>
    <property type="project" value="EnsemblFungi"/>
</dbReference>
<dbReference type="OMA" id="DRHIYVA"/>
<protein>
    <submittedName>
        <fullName evidence="6">AAA+-type ATPase</fullName>
    </submittedName>
</protein>
<evidence type="ECO:0000313" key="6">
    <source>
        <dbReference type="EMBL" id="ABN68266.2"/>
    </source>
</evidence>
<reference evidence="6 7" key="1">
    <citation type="journal article" date="2007" name="Nat. Biotechnol.">
        <title>Genome sequence of the lignocellulose-bioconverting and xylose-fermenting yeast Pichia stipitis.</title>
        <authorList>
            <person name="Jeffries T.W."/>
            <person name="Grigoriev I.V."/>
            <person name="Grimwood J."/>
            <person name="Laplaza J.M."/>
            <person name="Aerts A."/>
            <person name="Salamov A."/>
            <person name="Schmutz J."/>
            <person name="Lindquist E."/>
            <person name="Dehal P."/>
            <person name="Shapiro H."/>
            <person name="Jin Y.S."/>
            <person name="Passoth V."/>
            <person name="Richardson P.M."/>
        </authorList>
    </citation>
    <scope>NUCLEOTIDE SEQUENCE [LARGE SCALE GENOMIC DNA]</scope>
    <source>
        <strain evidence="7">ATCC 58785 / CBS 6054 / NBRC 10063 / NRRL Y-11545</strain>
    </source>
</reference>
<gene>
    <name evidence="6" type="primary">AFG2</name>
    <name evidence="6" type="ORF">PICST_90881</name>
</gene>
<dbReference type="EMBL" id="CP000501">
    <property type="protein sequence ID" value="ABN68266.2"/>
    <property type="molecule type" value="Genomic_DNA"/>
</dbReference>
<keyword evidence="2" id="KW-0067">ATP-binding</keyword>
<dbReference type="GO" id="GO:0005524">
    <property type="term" value="F:ATP binding"/>
    <property type="evidence" value="ECO:0007669"/>
    <property type="project" value="UniProtKB-KW"/>
</dbReference>
<keyword evidence="7" id="KW-1185">Reference proteome</keyword>
<dbReference type="RefSeq" id="XP_001386295.2">
    <property type="nucleotide sequence ID" value="XM_001386258.1"/>
</dbReference>
<dbReference type="GO" id="GO:0016887">
    <property type="term" value="F:ATP hydrolysis activity"/>
    <property type="evidence" value="ECO:0007669"/>
    <property type="project" value="EnsemblFungi"/>
</dbReference>
<dbReference type="PROSITE" id="PS00674">
    <property type="entry name" value="AAA"/>
    <property type="match status" value="2"/>
</dbReference>
<dbReference type="GO" id="GO:0034214">
    <property type="term" value="P:protein hexamerization"/>
    <property type="evidence" value="ECO:0007669"/>
    <property type="project" value="EnsemblFungi"/>
</dbReference>
<dbReference type="AlphaFoldDB" id="A3LZ33"/>
<evidence type="ECO:0000256" key="1">
    <source>
        <dbReference type="ARBA" id="ARBA00022741"/>
    </source>
</evidence>
<evidence type="ECO:0000259" key="4">
    <source>
        <dbReference type="SMART" id="SM00382"/>
    </source>
</evidence>